<name>A0A0E9X635_ANGAN</name>
<reference evidence="1" key="1">
    <citation type="submission" date="2014-11" db="EMBL/GenBank/DDBJ databases">
        <authorList>
            <person name="Amaro Gonzalez C."/>
        </authorList>
    </citation>
    <scope>NUCLEOTIDE SEQUENCE</scope>
</reference>
<evidence type="ECO:0000313" key="1">
    <source>
        <dbReference type="EMBL" id="JAH97158.1"/>
    </source>
</evidence>
<reference evidence="1" key="2">
    <citation type="journal article" date="2015" name="Fish Shellfish Immunol.">
        <title>Early steps in the European eel (Anguilla anguilla)-Vibrio vulnificus interaction in the gills: Role of the RtxA13 toxin.</title>
        <authorList>
            <person name="Callol A."/>
            <person name="Pajuelo D."/>
            <person name="Ebbesson L."/>
            <person name="Teles M."/>
            <person name="MacKenzie S."/>
            <person name="Amaro C."/>
        </authorList>
    </citation>
    <scope>NUCLEOTIDE SEQUENCE</scope>
</reference>
<proteinExistence type="predicted"/>
<accession>A0A0E9X635</accession>
<dbReference type="EMBL" id="GBXM01011419">
    <property type="protein sequence ID" value="JAH97158.1"/>
    <property type="molecule type" value="Transcribed_RNA"/>
</dbReference>
<organism evidence="1">
    <name type="scientific">Anguilla anguilla</name>
    <name type="common">European freshwater eel</name>
    <name type="synonym">Muraena anguilla</name>
    <dbReference type="NCBI Taxonomy" id="7936"/>
    <lineage>
        <taxon>Eukaryota</taxon>
        <taxon>Metazoa</taxon>
        <taxon>Chordata</taxon>
        <taxon>Craniata</taxon>
        <taxon>Vertebrata</taxon>
        <taxon>Euteleostomi</taxon>
        <taxon>Actinopterygii</taxon>
        <taxon>Neopterygii</taxon>
        <taxon>Teleostei</taxon>
        <taxon>Anguilliformes</taxon>
        <taxon>Anguillidae</taxon>
        <taxon>Anguilla</taxon>
    </lineage>
</organism>
<dbReference type="AlphaFoldDB" id="A0A0E9X635"/>
<protein>
    <submittedName>
        <fullName evidence="1">Uncharacterized protein</fullName>
    </submittedName>
</protein>
<sequence>MYIQSQLHCIQVHSLRNATFEYEHKKKDLEGYLKNKRKILTQSLCHNLFGRWKTVSVYFNPLFIALSLRLNSNNYFICRVLSLHGTQSAFHKTL</sequence>